<proteinExistence type="predicted"/>
<dbReference type="EMBL" id="JBGEWD010000010">
    <property type="protein sequence ID" value="MEY8000812.1"/>
    <property type="molecule type" value="Genomic_DNA"/>
</dbReference>
<dbReference type="Gene3D" id="3.10.450.50">
    <property type="match status" value="1"/>
</dbReference>
<evidence type="ECO:0000313" key="1">
    <source>
        <dbReference type="EMBL" id="MEY8000812.1"/>
    </source>
</evidence>
<gene>
    <name evidence="1" type="ORF">AB8U03_11510</name>
</gene>
<reference evidence="1 2" key="1">
    <citation type="submission" date="2024-08" db="EMBL/GenBank/DDBJ databases">
        <title>Clostridium lapicellarii sp. nov., and Clostridium renhuaiense sp. nov., two species isolated from the mud in a fermentation cellar used for producing sauce-flavour Chinese liquors.</title>
        <authorList>
            <person name="Yang F."/>
            <person name="Wang H."/>
            <person name="Chen L.Q."/>
            <person name="Zhou N."/>
            <person name="Lu J.J."/>
            <person name="Pu X.X."/>
            <person name="Wan B."/>
            <person name="Wang L."/>
            <person name="Liu S.J."/>
        </authorList>
    </citation>
    <scope>NUCLEOTIDE SEQUENCE [LARGE SCALE GENOMIC DNA]</scope>
    <source>
        <strain evidence="1 2">MT-5</strain>
    </source>
</reference>
<evidence type="ECO:0000313" key="2">
    <source>
        <dbReference type="Proteomes" id="UP001564657"/>
    </source>
</evidence>
<dbReference type="PANTHER" id="PTHR33747:SF1">
    <property type="entry name" value="ADENYLATE CYCLASE-ASSOCIATED CAP C-TERMINAL DOMAIN-CONTAINING PROTEIN"/>
    <property type="match status" value="1"/>
</dbReference>
<comment type="caution">
    <text evidence="1">The sequence shown here is derived from an EMBL/GenBank/DDBJ whole genome shotgun (WGS) entry which is preliminary data.</text>
</comment>
<dbReference type="InterPro" id="IPR004027">
    <property type="entry name" value="SEC_C_motif"/>
</dbReference>
<accession>A0ABV4BPU5</accession>
<dbReference type="Proteomes" id="UP001564657">
    <property type="component" value="Unassembled WGS sequence"/>
</dbReference>
<dbReference type="NCBIfam" id="NF004088">
    <property type="entry name" value="PRK05590.1"/>
    <property type="match status" value="1"/>
</dbReference>
<dbReference type="SUPFAM" id="SSF103642">
    <property type="entry name" value="Sec-C motif"/>
    <property type="match status" value="1"/>
</dbReference>
<dbReference type="Pfam" id="PF02810">
    <property type="entry name" value="SEC-C"/>
    <property type="match status" value="1"/>
</dbReference>
<protein>
    <submittedName>
        <fullName evidence="1">SEC-C metal-binding domain-containing protein</fullName>
    </submittedName>
</protein>
<keyword evidence="2" id="KW-1185">Reference proteome</keyword>
<dbReference type="PANTHER" id="PTHR33747">
    <property type="entry name" value="UPF0225 PROTEIN SCO1677"/>
    <property type="match status" value="1"/>
</dbReference>
<sequence length="167" mass="19499">MNLYKEWTDMVVNFVKEKGEAAFWREYGSIEKNIYMEILSQHDSTISGTIKDLAEKFKTSSIFFTGFLDGINQSIKKPLELENLEEISTIDIEIDFEKLYYNMLDAKADYLYKLPQWNSIFSEEKRREIHKSWVASKTIINKNKIGRNDPCPCGSGKKYKHCCGKNN</sequence>
<name>A0ABV4BPU5_9CLOT</name>
<organism evidence="1 2">
    <name type="scientific">Clostridium moutaii</name>
    <dbReference type="NCBI Taxonomy" id="3240932"/>
    <lineage>
        <taxon>Bacteria</taxon>
        <taxon>Bacillati</taxon>
        <taxon>Bacillota</taxon>
        <taxon>Clostridia</taxon>
        <taxon>Eubacteriales</taxon>
        <taxon>Clostridiaceae</taxon>
        <taxon>Clostridium</taxon>
    </lineage>
</organism>
<dbReference type="RefSeq" id="WP_369704703.1">
    <property type="nucleotide sequence ID" value="NZ_JBGEWD010000010.1"/>
</dbReference>